<feature type="domain" description="NF-kappa-B essential modulator NEMO CC2-LZ" evidence="4">
    <location>
        <begin position="189"/>
        <end position="280"/>
    </location>
</feature>
<feature type="region of interest" description="Disordered" evidence="3">
    <location>
        <begin position="391"/>
        <end position="415"/>
    </location>
</feature>
<feature type="compositionally biased region" description="Polar residues" evidence="3">
    <location>
        <begin position="52"/>
        <end position="70"/>
    </location>
</feature>
<dbReference type="GO" id="GO:0070530">
    <property type="term" value="F:K63-linked polyubiquitin modification-dependent protein binding"/>
    <property type="evidence" value="ECO:0007669"/>
    <property type="project" value="TreeGrafter"/>
</dbReference>
<name>A0A1B0VEH6_UREUN</name>
<dbReference type="InterPro" id="IPR051301">
    <property type="entry name" value="Optineurin/NFkB_EssMod"/>
</dbReference>
<evidence type="ECO:0000256" key="3">
    <source>
        <dbReference type="SAM" id="MobiDB-lite"/>
    </source>
</evidence>
<feature type="region of interest" description="Disordered" evidence="3">
    <location>
        <begin position="503"/>
        <end position="526"/>
    </location>
</feature>
<dbReference type="Gene3D" id="1.20.5.990">
    <property type="entry name" value="Nemo cc2-lz domain - 1d5 darpin complex"/>
    <property type="match status" value="1"/>
</dbReference>
<protein>
    <submittedName>
        <fullName evidence="5">NEMO protein</fullName>
    </submittedName>
</protein>
<evidence type="ECO:0000256" key="1">
    <source>
        <dbReference type="ARBA" id="ARBA00023054"/>
    </source>
</evidence>
<dbReference type="GO" id="GO:0005634">
    <property type="term" value="C:nucleus"/>
    <property type="evidence" value="ECO:0007669"/>
    <property type="project" value="TreeGrafter"/>
</dbReference>
<dbReference type="EMBL" id="KU951435">
    <property type="protein sequence ID" value="AMT84568.1"/>
    <property type="molecule type" value="mRNA"/>
</dbReference>
<feature type="compositionally biased region" description="Basic and acidic residues" evidence="3">
    <location>
        <begin position="503"/>
        <end position="524"/>
    </location>
</feature>
<dbReference type="PANTHER" id="PTHR31553">
    <property type="entry name" value="NF-KAPPA-B ESSENTIAL MODULATOR"/>
    <property type="match status" value="1"/>
</dbReference>
<dbReference type="Pfam" id="PF16516">
    <property type="entry name" value="CC2-LZ"/>
    <property type="match status" value="1"/>
</dbReference>
<feature type="coiled-coil region" evidence="2">
    <location>
        <begin position="120"/>
        <end position="154"/>
    </location>
</feature>
<organism evidence="5">
    <name type="scientific">Urechis unicinctus</name>
    <name type="common">Fat innkeeper worm</name>
    <name type="synonym">Chinese penis fish</name>
    <dbReference type="NCBI Taxonomy" id="6432"/>
    <lineage>
        <taxon>Eukaryota</taxon>
        <taxon>Metazoa</taxon>
        <taxon>Spiralia</taxon>
        <taxon>Lophotrochozoa</taxon>
        <taxon>Annelida</taxon>
        <taxon>Polychaeta</taxon>
        <taxon>Echiura</taxon>
        <taxon>Xenopneusta</taxon>
        <taxon>Urechidae</taxon>
        <taxon>Urechis</taxon>
    </lineage>
</organism>
<dbReference type="GO" id="GO:0005737">
    <property type="term" value="C:cytoplasm"/>
    <property type="evidence" value="ECO:0007669"/>
    <property type="project" value="TreeGrafter"/>
</dbReference>
<feature type="compositionally biased region" description="Basic and acidic residues" evidence="3">
    <location>
        <begin position="15"/>
        <end position="29"/>
    </location>
</feature>
<feature type="coiled-coil region" evidence="2">
    <location>
        <begin position="189"/>
        <end position="282"/>
    </location>
</feature>
<evidence type="ECO:0000259" key="4">
    <source>
        <dbReference type="Pfam" id="PF16516"/>
    </source>
</evidence>
<accession>A0A1B0VEH6</accession>
<evidence type="ECO:0000256" key="2">
    <source>
        <dbReference type="SAM" id="Coils"/>
    </source>
</evidence>
<keyword evidence="1 2" id="KW-0175">Coiled coil</keyword>
<dbReference type="AlphaFoldDB" id="A0A1B0VEH6"/>
<feature type="region of interest" description="Disordered" evidence="3">
    <location>
        <begin position="15"/>
        <end position="70"/>
    </location>
</feature>
<dbReference type="PANTHER" id="PTHR31553:SF1">
    <property type="entry name" value="NF-KAPPA-B ESSENTIAL MODULATOR"/>
    <property type="match status" value="1"/>
</dbReference>
<sequence>MGSINNAKLIDSLRASEGEMTRLKLERRNSRGSLETTAPLSREWINPREEPSSSPGAKQRHNQQQEVSSMREQIVSLMAELKEAHSKSEALNTEKQDIILRLSDVEKKCQQQHQDLKQTRLDDDTLIQTLRNNIKELEEKINSHKSNTHRLNMAMEDNQCRYTQLCTDYHQLLQEYENYKMSSLTLTQKRELEEKVDNLTAQLVTAEEALNTKDRLVRDLNQSQRRSQADLDTLGLYKTQAELYQQDFEDERNAHLQLQKDNEKLKKENQQSKVTLKQLQDQLMQMTHSQLGMAQTPHQRIRLPFQPPNSAAAYQQASHSGLNTDAARDQALGMEYPPPSQYTTTPRYHYPTMPPNHRPWNAPGNGFDQCDADIQLTGPDKVRNVDLDSIEASSTAPGHTGPVGPPLNKEHMLGPNKGDLQTVPGNTGPVNFQPAVKLSTSQQSKMFTVSKASALMTSDADMKINADSDKSGMDKAGQVAVSQAYKLEYDEGTKLAVERIDLPERQQKVEEEKQRSSAPDDPRSGGDLACPNCSLLHRDIDALNDHLELCLEFTF</sequence>
<proteinExistence type="evidence at transcript level"/>
<dbReference type="InterPro" id="IPR032419">
    <property type="entry name" value="CC2-LZ_dom"/>
</dbReference>
<reference evidence="5" key="1">
    <citation type="submission" date="2016-03" db="EMBL/GenBank/DDBJ databases">
        <title>NF-kappaB pathway participates in response to sulfide stress in Urechis unicinctus.</title>
        <authorList>
            <person name="Ma X."/>
            <person name="Zhang Z."/>
            <person name="Liu X."/>
        </authorList>
    </citation>
    <scope>NUCLEOTIDE SEQUENCE</scope>
</reference>
<dbReference type="GO" id="GO:0043122">
    <property type="term" value="P:regulation of canonical NF-kappaB signal transduction"/>
    <property type="evidence" value="ECO:0007669"/>
    <property type="project" value="TreeGrafter"/>
</dbReference>
<evidence type="ECO:0000313" key="5">
    <source>
        <dbReference type="EMBL" id="AMT84568.1"/>
    </source>
</evidence>